<evidence type="ECO:0000259" key="2">
    <source>
        <dbReference type="PROSITE" id="PS50003"/>
    </source>
</evidence>
<dbReference type="Pfam" id="PF15404">
    <property type="entry name" value="PH_4"/>
    <property type="match status" value="1"/>
</dbReference>
<dbReference type="OrthoDB" id="5579281at2759"/>
<feature type="compositionally biased region" description="Polar residues" evidence="1">
    <location>
        <begin position="81"/>
        <end position="100"/>
    </location>
</feature>
<keyword evidence="4" id="KW-1185">Reference proteome</keyword>
<gene>
    <name evidence="3" type="ORF">Amon01_000328300</name>
</gene>
<dbReference type="EMBL" id="BSXU01001350">
    <property type="protein sequence ID" value="GMG26499.1"/>
    <property type="molecule type" value="Genomic_DNA"/>
</dbReference>
<reference evidence="3" key="1">
    <citation type="submission" date="2023-04" db="EMBL/GenBank/DDBJ databases">
        <title>Ambrosiozyma monospora NBRC 1965.</title>
        <authorList>
            <person name="Ichikawa N."/>
            <person name="Sato H."/>
            <person name="Tonouchi N."/>
        </authorList>
    </citation>
    <scope>NUCLEOTIDE SEQUENCE</scope>
    <source>
        <strain evidence="3">NBRC 1965</strain>
    </source>
</reference>
<dbReference type="SUPFAM" id="SSF50729">
    <property type="entry name" value="PH domain-like"/>
    <property type="match status" value="2"/>
</dbReference>
<dbReference type="SMART" id="SM00233">
    <property type="entry name" value="PH"/>
    <property type="match status" value="2"/>
</dbReference>
<feature type="compositionally biased region" description="Acidic residues" evidence="1">
    <location>
        <begin position="994"/>
        <end position="1012"/>
    </location>
</feature>
<dbReference type="InterPro" id="IPR001849">
    <property type="entry name" value="PH_domain"/>
</dbReference>
<dbReference type="InterPro" id="IPR040345">
    <property type="entry name" value="Mug56/Spo71"/>
</dbReference>
<dbReference type="GO" id="GO:0005628">
    <property type="term" value="C:prospore membrane"/>
    <property type="evidence" value="ECO:0007669"/>
    <property type="project" value="TreeGrafter"/>
</dbReference>
<dbReference type="GO" id="GO:1902657">
    <property type="term" value="P:protein localization to prospore membrane"/>
    <property type="evidence" value="ECO:0007669"/>
    <property type="project" value="InterPro"/>
</dbReference>
<dbReference type="Pfam" id="PF23207">
    <property type="entry name" value="PH_SPO71"/>
    <property type="match status" value="1"/>
</dbReference>
<evidence type="ECO:0000256" key="1">
    <source>
        <dbReference type="SAM" id="MobiDB-lite"/>
    </source>
</evidence>
<name>A0A9W6YY05_AMBMO</name>
<comment type="caution">
    <text evidence="3">The sequence shown here is derived from an EMBL/GenBank/DDBJ whole genome shotgun (WGS) entry which is preliminary data.</text>
</comment>
<dbReference type="PANTHER" id="PTHR28076">
    <property type="entry name" value="SPORULATION-SPECIFIC PROTEIN 71"/>
    <property type="match status" value="1"/>
</dbReference>
<evidence type="ECO:0000313" key="3">
    <source>
        <dbReference type="EMBL" id="GMG26499.1"/>
    </source>
</evidence>
<dbReference type="Proteomes" id="UP001165063">
    <property type="component" value="Unassembled WGS sequence"/>
</dbReference>
<accession>A0A9W6YY05</accession>
<feature type="region of interest" description="Disordered" evidence="1">
    <location>
        <begin position="993"/>
        <end position="1019"/>
    </location>
</feature>
<feature type="region of interest" description="Disordered" evidence="1">
    <location>
        <begin position="41"/>
        <end position="100"/>
    </location>
</feature>
<proteinExistence type="predicted"/>
<organism evidence="3 4">
    <name type="scientific">Ambrosiozyma monospora</name>
    <name type="common">Yeast</name>
    <name type="synonym">Endomycopsis monosporus</name>
    <dbReference type="NCBI Taxonomy" id="43982"/>
    <lineage>
        <taxon>Eukaryota</taxon>
        <taxon>Fungi</taxon>
        <taxon>Dikarya</taxon>
        <taxon>Ascomycota</taxon>
        <taxon>Saccharomycotina</taxon>
        <taxon>Pichiomycetes</taxon>
        <taxon>Pichiales</taxon>
        <taxon>Pichiaceae</taxon>
        <taxon>Ambrosiozyma</taxon>
    </lineage>
</organism>
<evidence type="ECO:0000313" key="4">
    <source>
        <dbReference type="Proteomes" id="UP001165063"/>
    </source>
</evidence>
<feature type="domain" description="PH" evidence="2">
    <location>
        <begin position="591"/>
        <end position="796"/>
    </location>
</feature>
<dbReference type="InterPro" id="IPR039486">
    <property type="entry name" value="Mug56/Spo71_PH"/>
</dbReference>
<dbReference type="PANTHER" id="PTHR28076:SF1">
    <property type="entry name" value="PROSPORE MEMBRANE ADAPTER PROTEIN SPO71"/>
    <property type="match status" value="1"/>
</dbReference>
<sequence length="1082" mass="124318">MVPQSGGNTFFSTNLSIQGSSSVLQTSSQIGAALGSIFVPDIDPNPNPNPNSNPITKNIPRPTVLPQSSALRKIKSPPQPATSTVVPPSAPYSSTTAITGSSTNDSFITAREVRFTPRSVPLAETQYDLDSGRVIGTNDNFHRHAQITPLTMRSSHHSKKGAGAGVAFTEGTKLNGNGNGVVQRRNSLLSRLPSTSKKRQTLKKAEPIPIDMNAEGEQPLVFGRRENSHVKLMTREAIEAYETWRQKKVVAKIQRKFDSERLKLDKFLKNFQAGDIILLERMLVLVTSVDDIQPVLDQFAYPRVIEKWKEYIVVARSTGKRDAPVVLQFFSKRKIMFHDHEEEHHDSSDEEFSTLDKDAAADSDDDTKLKSYINSRPKDYEFKLYMIQGQTIVGLHNTLDKSFYISRLNYKKKKQMRYILLGQTMEVALRWITFLLGVLHQKAYNERRVLHVNVPDLDISLTFKNTFTELSRNDFRSDDYITLYRLPHGYRYPQMTGFEKIMDKMLQEISKLPPYIVKDDAKARNFLRKLREERHTLAFSFRQYDRLEWVLGGHESLLQAIWPIATDSHNLELRELTHESHVTPDGFLKEPLPIEGFLVRLSNREGQISSTLGKNYYKMQYFFTCDNLLLFQENYHAVPPFEQHMRHLISPVGDVFDKGEVEKLILSRPEKFIKSTFPLTKSFHIQWLHPGITPEQFEEYDSEVLYETERRIGLVANSRGVIDLLEVTEIVPVPLSKIAPMIKVVGALSWGWSREVAESTESYFEIKFRNGTSIRIQASSEDIRDEWIKRLLEHSEYWTKKKAFDMAEVMQLREENMKANNLSNDTYESYVAVEQRCHKWENSNAKPNPLFYNVSSFSVNKPIIMSGILYRKRTKHKSFSQSFAALTPGFLILYQSIKRSKVSGVDKATNYYKRYAILSLKNCYVYCFPMNDLDLLENESGFNQTQPGGYSLPRIYSDGWRSSEDQNTRYFTLWFGSKRVMLKSLSKVKKQNESDFDSSSDSESEGEDDDMESALLEGHDNTREKIRKRDLLRVSTKLGVTGKKLVFLARSRVERDLWVTKIMTEIARFSVSNEDEESVLLV</sequence>
<dbReference type="PROSITE" id="PS50003">
    <property type="entry name" value="PH_DOMAIN"/>
    <property type="match status" value="1"/>
</dbReference>
<dbReference type="AlphaFoldDB" id="A0A9W6YY05"/>
<dbReference type="InterPro" id="IPR057379">
    <property type="entry name" value="PH_SPO71"/>
</dbReference>
<protein>
    <submittedName>
        <fullName evidence="3">Unnamed protein product</fullName>
    </submittedName>
</protein>